<evidence type="ECO:0000313" key="1">
    <source>
        <dbReference type="EMBL" id="CAD8130782.1"/>
    </source>
</evidence>
<dbReference type="AlphaFoldDB" id="A0A8S1RTV9"/>
<dbReference type="OrthoDB" id="300641at2759"/>
<keyword evidence="2" id="KW-1185">Reference proteome</keyword>
<evidence type="ECO:0000313" key="2">
    <source>
        <dbReference type="Proteomes" id="UP000692954"/>
    </source>
</evidence>
<dbReference type="EMBL" id="CAJJDN010000328">
    <property type="protein sequence ID" value="CAD8130782.1"/>
    <property type="molecule type" value="Genomic_DNA"/>
</dbReference>
<protein>
    <submittedName>
        <fullName evidence="1">Uncharacterized protein</fullName>
    </submittedName>
</protein>
<name>A0A8S1RTV9_9CILI</name>
<dbReference type="Proteomes" id="UP000692954">
    <property type="component" value="Unassembled WGS sequence"/>
</dbReference>
<comment type="caution">
    <text evidence="1">The sequence shown here is derived from an EMBL/GenBank/DDBJ whole genome shotgun (WGS) entry which is preliminary data.</text>
</comment>
<sequence length="548" mass="63010">MQEVCNWNISIMKCFFVSCGQICSSFDSNGICQYCETPPKYFQTFDSHNYQPCCISSCVYYYLYYVKNGIAYTPLDLNYSILQSSQEQFYIGCALCQANLNLTIYQTTIENSFSRIQGGGIYVVTSQQFNYVNLQNLTIRNCFSIQYGFFSDLLSSLQSLNSKVTFSGIQFQVTKVIFIKFLSLLESPTKSDIDVIRNNNPFIKIKFGFVSIENCSFISTHIQFLIDIEFATNILIKDIFILNSTILYSPLIRLSLKQKINGNITLININAINVQQHTNYSVLKCQISTYPTLDYLTCRAGIPQENSITDDYDTSLQYEQQQQLCNEIDVYQQANYSFSLFEIDNLNSIHSLQVEGLNFDFIICGSCEYGILRIKRIMQSQIENILFNNIKIVNSQCGQQQETIQLDVLLSNNNSTLYGSDVFENPRSLTISIDGGQTFLNKIQVKQSSIIIIEKVVITPYKIFRAFKRVKYLTFPSGRQIFSYKFFDLSQSKYIPYNLTFHIIALNKYNSQEKKLAGTICTLQLLQQSTLPVKKQYKDQSELYPTIK</sequence>
<reference evidence="1" key="1">
    <citation type="submission" date="2021-01" db="EMBL/GenBank/DDBJ databases">
        <authorList>
            <consortium name="Genoscope - CEA"/>
            <person name="William W."/>
        </authorList>
    </citation>
    <scope>NUCLEOTIDE SEQUENCE</scope>
</reference>
<gene>
    <name evidence="1" type="ORF">PSON_ATCC_30995.1.T3280003</name>
</gene>
<proteinExistence type="predicted"/>
<accession>A0A8S1RTV9</accession>
<organism evidence="1 2">
    <name type="scientific">Paramecium sonneborni</name>
    <dbReference type="NCBI Taxonomy" id="65129"/>
    <lineage>
        <taxon>Eukaryota</taxon>
        <taxon>Sar</taxon>
        <taxon>Alveolata</taxon>
        <taxon>Ciliophora</taxon>
        <taxon>Intramacronucleata</taxon>
        <taxon>Oligohymenophorea</taxon>
        <taxon>Peniculida</taxon>
        <taxon>Parameciidae</taxon>
        <taxon>Paramecium</taxon>
    </lineage>
</organism>